<dbReference type="Gene3D" id="1.10.287.1490">
    <property type="match status" value="1"/>
</dbReference>
<gene>
    <name evidence="2" type="ORF">BCR32DRAFT_244397</name>
</gene>
<dbReference type="OrthoDB" id="2130396at2759"/>
<sequence>MQKQIDKYKDEVESLRIANETKEKRILELKEKMSNQETTVNKILESKALYEDSISEIKSRLDKAEEELSKASKDKIELQKENESLKKSVIHQRNEVNKLTKDLDTTHKKLKEYKNDRNANKEIKQLIDQIESSGDNYIRLMRSIKSCLDKTTDQSSSSIDIFLNDSN</sequence>
<reference evidence="2 3" key="1">
    <citation type="submission" date="2016-08" db="EMBL/GenBank/DDBJ databases">
        <title>A Parts List for Fungal Cellulosomes Revealed by Comparative Genomics.</title>
        <authorList>
            <consortium name="DOE Joint Genome Institute"/>
            <person name="Haitjema C.H."/>
            <person name="Gilmore S.P."/>
            <person name="Henske J.K."/>
            <person name="Solomon K.V."/>
            <person name="De Groot R."/>
            <person name="Kuo A."/>
            <person name="Mondo S.J."/>
            <person name="Salamov A.A."/>
            <person name="Labutti K."/>
            <person name="Zhao Z."/>
            <person name="Chiniquy J."/>
            <person name="Barry K."/>
            <person name="Brewer H.M."/>
            <person name="Purvine S.O."/>
            <person name="Wright A.T."/>
            <person name="Boxma B."/>
            <person name="Van Alen T."/>
            <person name="Hackstein J.H."/>
            <person name="Baker S.E."/>
            <person name="Grigoriev I.V."/>
            <person name="O'Malley M.A."/>
        </authorList>
    </citation>
    <scope>NUCLEOTIDE SEQUENCE [LARGE SCALE GENOMIC DNA]</scope>
    <source>
        <strain evidence="2 3">S4</strain>
    </source>
</reference>
<reference evidence="2 3" key="2">
    <citation type="submission" date="2016-08" db="EMBL/GenBank/DDBJ databases">
        <title>Pervasive Adenine N6-methylation of Active Genes in Fungi.</title>
        <authorList>
            <consortium name="DOE Joint Genome Institute"/>
            <person name="Mondo S.J."/>
            <person name="Dannebaum R.O."/>
            <person name="Kuo R.C."/>
            <person name="Labutti K."/>
            <person name="Haridas S."/>
            <person name="Kuo A."/>
            <person name="Salamov A."/>
            <person name="Ahrendt S.R."/>
            <person name="Lipzen A."/>
            <person name="Sullivan W."/>
            <person name="Andreopoulos W.B."/>
            <person name="Clum A."/>
            <person name="Lindquist E."/>
            <person name="Daum C."/>
            <person name="Ramamoorthy G.K."/>
            <person name="Gryganskyi A."/>
            <person name="Culley D."/>
            <person name="Magnuson J.K."/>
            <person name="James T.Y."/>
            <person name="O'Malley M.A."/>
            <person name="Stajich J.E."/>
            <person name="Spatafora J.W."/>
            <person name="Visel A."/>
            <person name="Grigoriev I.V."/>
        </authorList>
    </citation>
    <scope>NUCLEOTIDE SEQUENCE [LARGE SCALE GENOMIC DNA]</scope>
    <source>
        <strain evidence="2 3">S4</strain>
    </source>
</reference>
<dbReference type="AlphaFoldDB" id="A0A1Y1X8R2"/>
<evidence type="ECO:0000256" key="1">
    <source>
        <dbReference type="SAM" id="Coils"/>
    </source>
</evidence>
<keyword evidence="1" id="KW-0175">Coiled coil</keyword>
<dbReference type="EMBL" id="MCFG01000102">
    <property type="protein sequence ID" value="ORX82143.1"/>
    <property type="molecule type" value="Genomic_DNA"/>
</dbReference>
<organism evidence="2 3">
    <name type="scientific">Anaeromyces robustus</name>
    <dbReference type="NCBI Taxonomy" id="1754192"/>
    <lineage>
        <taxon>Eukaryota</taxon>
        <taxon>Fungi</taxon>
        <taxon>Fungi incertae sedis</taxon>
        <taxon>Chytridiomycota</taxon>
        <taxon>Chytridiomycota incertae sedis</taxon>
        <taxon>Neocallimastigomycetes</taxon>
        <taxon>Neocallimastigales</taxon>
        <taxon>Neocallimastigaceae</taxon>
        <taxon>Anaeromyces</taxon>
    </lineage>
</organism>
<dbReference type="SUPFAM" id="SSF57997">
    <property type="entry name" value="Tropomyosin"/>
    <property type="match status" value="1"/>
</dbReference>
<evidence type="ECO:0000313" key="3">
    <source>
        <dbReference type="Proteomes" id="UP000193944"/>
    </source>
</evidence>
<protein>
    <submittedName>
        <fullName evidence="2">Uncharacterized protein</fullName>
    </submittedName>
</protein>
<accession>A0A1Y1X8R2</accession>
<keyword evidence="3" id="KW-1185">Reference proteome</keyword>
<evidence type="ECO:0000313" key="2">
    <source>
        <dbReference type="EMBL" id="ORX82143.1"/>
    </source>
</evidence>
<comment type="caution">
    <text evidence="2">The sequence shown here is derived from an EMBL/GenBank/DDBJ whole genome shotgun (WGS) entry which is preliminary data.</text>
</comment>
<name>A0A1Y1X8R2_9FUNG</name>
<feature type="coiled-coil region" evidence="1">
    <location>
        <begin position="5"/>
        <end position="116"/>
    </location>
</feature>
<proteinExistence type="predicted"/>
<dbReference type="Proteomes" id="UP000193944">
    <property type="component" value="Unassembled WGS sequence"/>
</dbReference>